<name>K1SU72_9ZZZZ</name>
<evidence type="ECO:0000313" key="2">
    <source>
        <dbReference type="EMBL" id="EKC57405.1"/>
    </source>
</evidence>
<dbReference type="InterPro" id="IPR029063">
    <property type="entry name" value="SAM-dependent_MTases_sf"/>
</dbReference>
<comment type="caution">
    <text evidence="2">The sequence shown here is derived from an EMBL/GenBank/DDBJ whole genome shotgun (WGS) entry which is preliminary data.</text>
</comment>
<evidence type="ECO:0000259" key="1">
    <source>
        <dbReference type="Pfam" id="PF02384"/>
    </source>
</evidence>
<feature type="domain" description="DNA methylase adenine-specific" evidence="1">
    <location>
        <begin position="14"/>
        <end position="92"/>
    </location>
</feature>
<sequence length="129" mass="14609">MCNMMKEAGGINTKKASKIKDSQLFGIEFDREIFALACANMLIHKDGKTNLEHLDSRTQEACDWIKSKNITKVLMNPPFESKYGCLTIVENVLKNVPRNTKCAFILPDKKLEKDKKGKSFSNIALLRKS</sequence>
<protein>
    <submittedName>
        <fullName evidence="2">Restriction enzyme BgcI subunit alpha</fullName>
    </submittedName>
</protein>
<dbReference type="EMBL" id="AJWZ01007261">
    <property type="protein sequence ID" value="EKC57405.1"/>
    <property type="molecule type" value="Genomic_DNA"/>
</dbReference>
<dbReference type="GO" id="GO:0003677">
    <property type="term" value="F:DNA binding"/>
    <property type="evidence" value="ECO:0007669"/>
    <property type="project" value="InterPro"/>
</dbReference>
<dbReference type="AlphaFoldDB" id="K1SU72"/>
<reference evidence="2" key="1">
    <citation type="journal article" date="2013" name="Environ. Microbiol.">
        <title>Microbiota from the distal guts of lean and obese adolescents exhibit partial functional redundancy besides clear differences in community structure.</title>
        <authorList>
            <person name="Ferrer M."/>
            <person name="Ruiz A."/>
            <person name="Lanza F."/>
            <person name="Haange S.B."/>
            <person name="Oberbach A."/>
            <person name="Till H."/>
            <person name="Bargiela R."/>
            <person name="Campoy C."/>
            <person name="Segura M.T."/>
            <person name="Richter M."/>
            <person name="von Bergen M."/>
            <person name="Seifert J."/>
            <person name="Suarez A."/>
        </authorList>
    </citation>
    <scope>NUCLEOTIDE SEQUENCE</scope>
</reference>
<dbReference type="SUPFAM" id="SSF53335">
    <property type="entry name" value="S-adenosyl-L-methionine-dependent methyltransferases"/>
    <property type="match status" value="1"/>
</dbReference>
<dbReference type="InterPro" id="IPR003356">
    <property type="entry name" value="DNA_methylase_A-5"/>
</dbReference>
<accession>K1SU72</accession>
<dbReference type="Pfam" id="PF02384">
    <property type="entry name" value="N6_Mtase"/>
    <property type="match status" value="1"/>
</dbReference>
<proteinExistence type="predicted"/>
<dbReference type="GO" id="GO:0008170">
    <property type="term" value="F:N-methyltransferase activity"/>
    <property type="evidence" value="ECO:0007669"/>
    <property type="project" value="InterPro"/>
</dbReference>
<gene>
    <name evidence="2" type="ORF">OBE_10547</name>
</gene>
<organism evidence="2">
    <name type="scientific">human gut metagenome</name>
    <dbReference type="NCBI Taxonomy" id="408170"/>
    <lineage>
        <taxon>unclassified sequences</taxon>
        <taxon>metagenomes</taxon>
        <taxon>organismal metagenomes</taxon>
    </lineage>
</organism>
<dbReference type="Gene3D" id="3.40.50.150">
    <property type="entry name" value="Vaccinia Virus protein VP39"/>
    <property type="match status" value="1"/>
</dbReference>